<dbReference type="PROSITE" id="PS51000">
    <property type="entry name" value="HTH_DEOR_2"/>
    <property type="match status" value="1"/>
</dbReference>
<dbReference type="Proteomes" id="UP000076023">
    <property type="component" value="Unassembled WGS sequence"/>
</dbReference>
<reference evidence="6" key="1">
    <citation type="journal article" date="2017" name="Genome Announc.">
        <title>Draft Genome Sequence of Terrimicrobium sacchariphilum NM-5T, a Facultative Anaerobic Soil Bacterium of the Class Spartobacteria.</title>
        <authorList>
            <person name="Qiu Y.L."/>
            <person name="Tourlousse D.M."/>
            <person name="Matsuura N."/>
            <person name="Ohashi A."/>
            <person name="Sekiguchi Y."/>
        </authorList>
    </citation>
    <scope>NUCLEOTIDE SEQUENCE [LARGE SCALE GENOMIC DNA]</scope>
    <source>
        <strain evidence="6">NM-5</strain>
    </source>
</reference>
<dbReference type="GO" id="GO:0003700">
    <property type="term" value="F:DNA-binding transcription factor activity"/>
    <property type="evidence" value="ECO:0007669"/>
    <property type="project" value="InterPro"/>
</dbReference>
<dbReference type="RefSeq" id="WP_075077611.1">
    <property type="nucleotide sequence ID" value="NZ_BDCO01000002.1"/>
</dbReference>
<sequence length="252" mass="27471">MLALERHRQMLDLLKKHGSVRTTEVAKTLGVTEETVRRDFEKLEAEGMLMRSHGGAVRLETQRREFPVRERAAQNSGAKIQIARAAVAKISEGQTIFFDPSTTVQHLAEALPDIPLTVVTNSLQIANLLADKPAVHVVLLGGNLMSSSLSCTGWAAEQTLNLYRIDSAFVSCRGIDPERGLSEASEEQARLKHRVVEGAESVYLLADSSKSGVASSYFYSQNSAVDVWITNEKPSPALESALTAQGVRIELA</sequence>
<dbReference type="STRING" id="690879.TSACC_2119"/>
<organism evidence="5 6">
    <name type="scientific">Terrimicrobium sacchariphilum</name>
    <dbReference type="NCBI Taxonomy" id="690879"/>
    <lineage>
        <taxon>Bacteria</taxon>
        <taxon>Pseudomonadati</taxon>
        <taxon>Verrucomicrobiota</taxon>
        <taxon>Terrimicrobiia</taxon>
        <taxon>Terrimicrobiales</taxon>
        <taxon>Terrimicrobiaceae</taxon>
        <taxon>Terrimicrobium</taxon>
    </lineage>
</organism>
<dbReference type="InterPro" id="IPR036390">
    <property type="entry name" value="WH_DNA-bd_sf"/>
</dbReference>
<keyword evidence="1" id="KW-0805">Transcription regulation</keyword>
<dbReference type="PRINTS" id="PR00037">
    <property type="entry name" value="HTHLACR"/>
</dbReference>
<evidence type="ECO:0000256" key="1">
    <source>
        <dbReference type="ARBA" id="ARBA00023015"/>
    </source>
</evidence>
<evidence type="ECO:0000313" key="5">
    <source>
        <dbReference type="EMBL" id="GAT31725.1"/>
    </source>
</evidence>
<dbReference type="InterPro" id="IPR036388">
    <property type="entry name" value="WH-like_DNA-bd_sf"/>
</dbReference>
<accession>A0A146G1L6</accession>
<feature type="domain" description="HTH deoR-type" evidence="4">
    <location>
        <begin position="3"/>
        <end position="58"/>
    </location>
</feature>
<dbReference type="InterPro" id="IPR014036">
    <property type="entry name" value="DeoR-like_C"/>
</dbReference>
<dbReference type="PANTHER" id="PTHR30363:SF44">
    <property type="entry name" value="AGA OPERON TRANSCRIPTIONAL REPRESSOR-RELATED"/>
    <property type="match status" value="1"/>
</dbReference>
<keyword evidence="3" id="KW-0804">Transcription</keyword>
<protein>
    <submittedName>
        <fullName evidence="5">DNA-binding transcriptional regulator of sugar metabolism, DeoR/GlpR family</fullName>
    </submittedName>
</protein>
<dbReference type="Pfam" id="PF08220">
    <property type="entry name" value="HTH_DeoR"/>
    <property type="match status" value="1"/>
</dbReference>
<evidence type="ECO:0000256" key="2">
    <source>
        <dbReference type="ARBA" id="ARBA00023125"/>
    </source>
</evidence>
<dbReference type="SUPFAM" id="SSF100950">
    <property type="entry name" value="NagB/RpiA/CoA transferase-like"/>
    <property type="match status" value="1"/>
</dbReference>
<dbReference type="InterPro" id="IPR050313">
    <property type="entry name" value="Carb_Metab_HTH_regulators"/>
</dbReference>
<dbReference type="InterPro" id="IPR001034">
    <property type="entry name" value="DeoR_HTH"/>
</dbReference>
<dbReference type="InParanoid" id="A0A146G1L6"/>
<dbReference type="GO" id="GO:0003677">
    <property type="term" value="F:DNA binding"/>
    <property type="evidence" value="ECO:0007669"/>
    <property type="project" value="UniProtKB-KW"/>
</dbReference>
<dbReference type="PANTHER" id="PTHR30363">
    <property type="entry name" value="HTH-TYPE TRANSCRIPTIONAL REGULATOR SRLR-RELATED"/>
    <property type="match status" value="1"/>
</dbReference>
<dbReference type="PROSITE" id="PS00894">
    <property type="entry name" value="HTH_DEOR_1"/>
    <property type="match status" value="1"/>
</dbReference>
<dbReference type="Gene3D" id="1.10.10.10">
    <property type="entry name" value="Winged helix-like DNA-binding domain superfamily/Winged helix DNA-binding domain"/>
    <property type="match status" value="1"/>
</dbReference>
<evidence type="ECO:0000256" key="3">
    <source>
        <dbReference type="ARBA" id="ARBA00023163"/>
    </source>
</evidence>
<gene>
    <name evidence="5" type="ORF">TSACC_2119</name>
</gene>
<keyword evidence="2 5" id="KW-0238">DNA-binding</keyword>
<comment type="caution">
    <text evidence="5">The sequence shown here is derived from an EMBL/GenBank/DDBJ whole genome shotgun (WGS) entry which is preliminary data.</text>
</comment>
<keyword evidence="6" id="KW-1185">Reference proteome</keyword>
<dbReference type="EMBL" id="BDCO01000002">
    <property type="protein sequence ID" value="GAT31725.1"/>
    <property type="molecule type" value="Genomic_DNA"/>
</dbReference>
<dbReference type="Pfam" id="PF00455">
    <property type="entry name" value="DeoRC"/>
    <property type="match status" value="1"/>
</dbReference>
<proteinExistence type="predicted"/>
<evidence type="ECO:0000313" key="6">
    <source>
        <dbReference type="Proteomes" id="UP000076023"/>
    </source>
</evidence>
<dbReference type="SMART" id="SM00420">
    <property type="entry name" value="HTH_DEOR"/>
    <property type="match status" value="1"/>
</dbReference>
<dbReference type="AlphaFoldDB" id="A0A146G1L6"/>
<dbReference type="OrthoDB" id="9797223at2"/>
<evidence type="ECO:0000259" key="4">
    <source>
        <dbReference type="PROSITE" id="PS51000"/>
    </source>
</evidence>
<dbReference type="SUPFAM" id="SSF46785">
    <property type="entry name" value="Winged helix' DNA-binding domain"/>
    <property type="match status" value="1"/>
</dbReference>
<name>A0A146G1L6_TERSA</name>
<dbReference type="InterPro" id="IPR018356">
    <property type="entry name" value="Tscrpt_reg_HTH_DeoR_CS"/>
</dbReference>
<dbReference type="InterPro" id="IPR037171">
    <property type="entry name" value="NagB/RpiA_transferase-like"/>
</dbReference>
<dbReference type="SMART" id="SM01134">
    <property type="entry name" value="DeoRC"/>
    <property type="match status" value="1"/>
</dbReference>
<dbReference type="Gene3D" id="3.40.50.1360">
    <property type="match status" value="1"/>
</dbReference>